<evidence type="ECO:0000313" key="2">
    <source>
        <dbReference type="Proteomes" id="UP001166293"/>
    </source>
</evidence>
<comment type="caution">
    <text evidence="1">The sequence shown here is derived from an EMBL/GenBank/DDBJ whole genome shotgun (WGS) entry which is preliminary data.</text>
</comment>
<sequence>MAIELTLTGARILRPQGWDSGPLAFAGGVFSDAAQGRAVDLHGYDVLPGIVDLHGDGFERHMAPRRGALRETDAGMVAVAAELAANGITTAFLAQFWSWEGGLRGPDFAETVFASVARVAPGLPVDLRLQMRLETHFVESFDRAMAAIREFGIGYVVFNDHLPHDRLAQGRRPPRLTGQALKSGRNPEDHLALMQRLHDAGGTVPKILDGICAQLVDAGIRIGSHDDTDRARRNVWRRRGADIAEFPETMDAAQAARDAGDAVIMGAPNVVRGASHAGKIAARDVIAAGLCDALASDYHYPSPSRAARRCVELGLLDDADAWRLVSDGPARVLGLTDRGRLQPGLRADFVIAERETGRIAATFAQGQVAFMSGRVADRFLMGDKSL</sequence>
<organism evidence="1 2">
    <name type="scientific">Thalassococcus arenae</name>
    <dbReference type="NCBI Taxonomy" id="2851652"/>
    <lineage>
        <taxon>Bacteria</taxon>
        <taxon>Pseudomonadati</taxon>
        <taxon>Pseudomonadota</taxon>
        <taxon>Alphaproteobacteria</taxon>
        <taxon>Rhodobacterales</taxon>
        <taxon>Roseobacteraceae</taxon>
        <taxon>Thalassococcus</taxon>
    </lineage>
</organism>
<dbReference type="InterPro" id="IPR012696">
    <property type="entry name" value="PhnM"/>
</dbReference>
<proteinExistence type="predicted"/>
<evidence type="ECO:0000313" key="1">
    <source>
        <dbReference type="EMBL" id="MBV2359750.1"/>
    </source>
</evidence>
<dbReference type="PANTHER" id="PTHR43135">
    <property type="entry name" value="ALPHA-D-RIBOSE 1-METHYLPHOSPHONATE 5-TRIPHOSPHATE DIPHOSPHATASE"/>
    <property type="match status" value="1"/>
</dbReference>
<dbReference type="Proteomes" id="UP001166293">
    <property type="component" value="Unassembled WGS sequence"/>
</dbReference>
<gene>
    <name evidence="1" type="ORF">KUH32_08185</name>
</gene>
<dbReference type="EMBL" id="JAHRWL010000001">
    <property type="protein sequence ID" value="MBV2359750.1"/>
    <property type="molecule type" value="Genomic_DNA"/>
</dbReference>
<dbReference type="NCBIfam" id="NF011987">
    <property type="entry name" value="PRK15446.2-3"/>
    <property type="match status" value="1"/>
</dbReference>
<dbReference type="InterPro" id="IPR051781">
    <property type="entry name" value="Metallo-dep_Hydrolase"/>
</dbReference>
<dbReference type="RefSeq" id="WP_217777545.1">
    <property type="nucleotide sequence ID" value="NZ_JAHRWL010000001.1"/>
</dbReference>
<reference evidence="1" key="1">
    <citation type="submission" date="2021-06" db="EMBL/GenBank/DDBJ databases">
        <title>Thalassococcus sp. CAU 1522 isolated from sea sand, Republic of Korea.</title>
        <authorList>
            <person name="Kim W."/>
        </authorList>
    </citation>
    <scope>NUCLEOTIDE SEQUENCE</scope>
    <source>
        <strain evidence="1">CAU 1522</strain>
    </source>
</reference>
<protein>
    <submittedName>
        <fullName evidence="1">Alpha-D-ribose 1-methylphosphonate 5-triphosphate diphosphatase</fullName>
    </submittedName>
</protein>
<dbReference type="PANTHER" id="PTHR43135:SF3">
    <property type="entry name" value="ALPHA-D-RIBOSE 1-METHYLPHOSPHONATE 5-TRIPHOSPHATE DIPHOSPHATASE"/>
    <property type="match status" value="1"/>
</dbReference>
<keyword evidence="2" id="KW-1185">Reference proteome</keyword>
<accession>A0ABS6N6V2</accession>
<name>A0ABS6N6V2_9RHOB</name>
<dbReference type="PIRSF" id="PIRSF038971">
    <property type="entry name" value="PhnM"/>
    <property type="match status" value="1"/>
</dbReference>